<dbReference type="RefSeq" id="WP_165393182.1">
    <property type="nucleotide sequence ID" value="NZ_SHKO01000006.1"/>
</dbReference>
<evidence type="ECO:0000256" key="2">
    <source>
        <dbReference type="ARBA" id="ARBA00022729"/>
    </source>
</evidence>
<organism evidence="5 6">
    <name type="scientific">Advenella incenata</name>
    <dbReference type="NCBI Taxonomy" id="267800"/>
    <lineage>
        <taxon>Bacteria</taxon>
        <taxon>Pseudomonadati</taxon>
        <taxon>Pseudomonadota</taxon>
        <taxon>Betaproteobacteria</taxon>
        <taxon>Burkholderiales</taxon>
        <taxon>Alcaligenaceae</taxon>
    </lineage>
</organism>
<evidence type="ECO:0000256" key="4">
    <source>
        <dbReference type="SAM" id="SignalP"/>
    </source>
</evidence>
<evidence type="ECO:0000256" key="1">
    <source>
        <dbReference type="ARBA" id="ARBA00006135"/>
    </source>
</evidence>
<dbReference type="Gene3D" id="2.60.40.2500">
    <property type="match status" value="1"/>
</dbReference>
<dbReference type="AlphaFoldDB" id="A0A4Q7V6W5"/>
<feature type="compositionally biased region" description="Polar residues" evidence="3">
    <location>
        <begin position="138"/>
        <end position="150"/>
    </location>
</feature>
<dbReference type="EMBL" id="SHKO01000006">
    <property type="protein sequence ID" value="RZT91170.1"/>
    <property type="molecule type" value="Genomic_DNA"/>
</dbReference>
<evidence type="ECO:0000256" key="3">
    <source>
        <dbReference type="SAM" id="MobiDB-lite"/>
    </source>
</evidence>
<dbReference type="InterPro" id="IPR038161">
    <property type="entry name" value="VirB9/CagX/TrbG_C_sf"/>
</dbReference>
<protein>
    <submittedName>
        <fullName evidence="5">Type IV secretion system protein VirB9</fullName>
    </submittedName>
</protein>
<sequence>MKLKTLLLAAAIAMSAPAMANSNFNVVYDNSKRIQTVTYSDNLVIKVAGYKNHPSVIVFGEDETINNVAGGIIVNWELFKEGRNLFFRPLDGAKAATVIVSTDKHDYVIDLYPSGGNVKNRVSKIIMKYPEKKGDSDSAGTEQDSPPMNSGIQNFNYSMEIVKEDENFRPLEVFDNGTFTYMKFDKNVDVPAIYKSTPGSENEWLINSHKENGYIVLHGVSPLWNLRIGDSLIGVFNDSYKAKVSRGETQNDSKENIYGN</sequence>
<dbReference type="InterPro" id="IPR033645">
    <property type="entry name" value="VirB9/CagX/TrbG_C"/>
</dbReference>
<evidence type="ECO:0000313" key="6">
    <source>
        <dbReference type="Proteomes" id="UP000293398"/>
    </source>
</evidence>
<comment type="similarity">
    <text evidence="1">Belongs to the TrbG/VirB9 family.</text>
</comment>
<dbReference type="Pfam" id="PF03524">
    <property type="entry name" value="CagX"/>
    <property type="match status" value="1"/>
</dbReference>
<dbReference type="InterPro" id="IPR010258">
    <property type="entry name" value="Conjugal_tfr_TrbG/VirB9/CagX"/>
</dbReference>
<gene>
    <name evidence="5" type="ORF">EV681_4523</name>
</gene>
<proteinExistence type="inferred from homology"/>
<dbReference type="Proteomes" id="UP000293398">
    <property type="component" value="Unassembled WGS sequence"/>
</dbReference>
<evidence type="ECO:0000313" key="5">
    <source>
        <dbReference type="EMBL" id="RZT91170.1"/>
    </source>
</evidence>
<dbReference type="CDD" id="cd06911">
    <property type="entry name" value="VirB9_CagX_TrbG"/>
    <property type="match status" value="1"/>
</dbReference>
<reference evidence="5 6" key="1">
    <citation type="submission" date="2019-02" db="EMBL/GenBank/DDBJ databases">
        <title>Genomic Encyclopedia of Type Strains, Phase IV (KMG-IV): sequencing the most valuable type-strain genomes for metagenomic binning, comparative biology and taxonomic classification.</title>
        <authorList>
            <person name="Goeker M."/>
        </authorList>
    </citation>
    <scope>NUCLEOTIDE SEQUENCE [LARGE SCALE GENOMIC DNA]</scope>
    <source>
        <strain evidence="5 6">DSM 23814</strain>
    </source>
</reference>
<feature type="region of interest" description="Disordered" evidence="3">
    <location>
        <begin position="131"/>
        <end position="150"/>
    </location>
</feature>
<keyword evidence="6" id="KW-1185">Reference proteome</keyword>
<accession>A0A4Q7V6W5</accession>
<feature type="chain" id="PRO_5020698227" evidence="4">
    <location>
        <begin position="21"/>
        <end position="260"/>
    </location>
</feature>
<name>A0A4Q7V6W5_9BURK</name>
<feature type="signal peptide" evidence="4">
    <location>
        <begin position="1"/>
        <end position="20"/>
    </location>
</feature>
<keyword evidence="2 4" id="KW-0732">Signal</keyword>
<comment type="caution">
    <text evidence="5">The sequence shown here is derived from an EMBL/GenBank/DDBJ whole genome shotgun (WGS) entry which is preliminary data.</text>
</comment>